<accession>A0A830F5M0</accession>
<protein>
    <submittedName>
        <fullName evidence="2">Uncharacterized protein</fullName>
    </submittedName>
</protein>
<dbReference type="AlphaFoldDB" id="A0A830F5M0"/>
<reference evidence="2" key="2">
    <citation type="submission" date="2020-09" db="EMBL/GenBank/DDBJ databases">
        <authorList>
            <person name="Sun Q."/>
            <person name="Ohkuma M."/>
        </authorList>
    </citation>
    <scope>NUCLEOTIDE SEQUENCE</scope>
    <source>
        <strain evidence="2">JCM 19596</strain>
    </source>
</reference>
<dbReference type="EMBL" id="BMPG01000002">
    <property type="protein sequence ID" value="GGL56911.1"/>
    <property type="molecule type" value="Genomic_DNA"/>
</dbReference>
<name>A0A830F5M0_9EURY</name>
<proteinExistence type="predicted"/>
<evidence type="ECO:0000313" key="3">
    <source>
        <dbReference type="Proteomes" id="UP000607197"/>
    </source>
</evidence>
<dbReference type="Proteomes" id="UP000607197">
    <property type="component" value="Unassembled WGS sequence"/>
</dbReference>
<sequence>MDGETVGLATLSKGTHSSREYSKFRRVVNRYVEPDPRNEGHGAAAPERSERDSLAAKRRGPSLTTAARRAATGG</sequence>
<feature type="region of interest" description="Disordered" evidence="1">
    <location>
        <begin position="1"/>
        <end position="20"/>
    </location>
</feature>
<feature type="region of interest" description="Disordered" evidence="1">
    <location>
        <begin position="32"/>
        <end position="74"/>
    </location>
</feature>
<feature type="compositionally biased region" description="Low complexity" evidence="1">
    <location>
        <begin position="64"/>
        <end position="74"/>
    </location>
</feature>
<organism evidence="2 3">
    <name type="scientific">Halocalculus aciditolerans</name>
    <dbReference type="NCBI Taxonomy" id="1383812"/>
    <lineage>
        <taxon>Archaea</taxon>
        <taxon>Methanobacteriati</taxon>
        <taxon>Methanobacteriota</taxon>
        <taxon>Stenosarchaea group</taxon>
        <taxon>Halobacteria</taxon>
        <taxon>Halobacteriales</taxon>
        <taxon>Halobacteriaceae</taxon>
        <taxon>Halocalculus</taxon>
    </lineage>
</organism>
<comment type="caution">
    <text evidence="2">The sequence shown here is derived from an EMBL/GenBank/DDBJ whole genome shotgun (WGS) entry which is preliminary data.</text>
</comment>
<gene>
    <name evidence="2" type="ORF">GCM10009039_13820</name>
</gene>
<evidence type="ECO:0000313" key="2">
    <source>
        <dbReference type="EMBL" id="GGL56911.1"/>
    </source>
</evidence>
<evidence type="ECO:0000256" key="1">
    <source>
        <dbReference type="SAM" id="MobiDB-lite"/>
    </source>
</evidence>
<reference evidence="2" key="1">
    <citation type="journal article" date="2014" name="Int. J. Syst. Evol. Microbiol.">
        <title>Complete genome sequence of Corynebacterium casei LMG S-19264T (=DSM 44701T), isolated from a smear-ripened cheese.</title>
        <authorList>
            <consortium name="US DOE Joint Genome Institute (JGI-PGF)"/>
            <person name="Walter F."/>
            <person name="Albersmeier A."/>
            <person name="Kalinowski J."/>
            <person name="Ruckert C."/>
        </authorList>
    </citation>
    <scope>NUCLEOTIDE SEQUENCE</scope>
    <source>
        <strain evidence="2">JCM 19596</strain>
    </source>
</reference>
<keyword evidence="3" id="KW-1185">Reference proteome</keyword>